<dbReference type="InterPro" id="IPR003594">
    <property type="entry name" value="HATPase_dom"/>
</dbReference>
<evidence type="ECO:0000259" key="1">
    <source>
        <dbReference type="SMART" id="SM00387"/>
    </source>
</evidence>
<keyword evidence="3" id="KW-1185">Reference proteome</keyword>
<dbReference type="Pfam" id="PF13581">
    <property type="entry name" value="HATPase_c_2"/>
    <property type="match status" value="1"/>
</dbReference>
<dbReference type="Gene3D" id="3.30.565.10">
    <property type="entry name" value="Histidine kinase-like ATPase, C-terminal domain"/>
    <property type="match status" value="1"/>
</dbReference>
<dbReference type="CDD" id="cd16934">
    <property type="entry name" value="HATPase_RsbT-like"/>
    <property type="match status" value="1"/>
</dbReference>
<protein>
    <submittedName>
        <fullName evidence="2">Serine/threonine-protein kinase RsbT</fullName>
    </submittedName>
</protein>
<dbReference type="EMBL" id="FNOW01000002">
    <property type="protein sequence ID" value="SDX38704.1"/>
    <property type="molecule type" value="Genomic_DNA"/>
</dbReference>
<gene>
    <name evidence="2" type="ORF">SAMN05421644_10290</name>
</gene>
<dbReference type="OrthoDB" id="5769716at2"/>
<dbReference type="SUPFAM" id="SSF55874">
    <property type="entry name" value="ATPase domain of HSP90 chaperone/DNA topoisomerase II/histidine kinase"/>
    <property type="match status" value="1"/>
</dbReference>
<reference evidence="3" key="1">
    <citation type="submission" date="2016-10" db="EMBL/GenBank/DDBJ databases">
        <authorList>
            <person name="Varghese N."/>
            <person name="Submissions S."/>
        </authorList>
    </citation>
    <scope>NUCLEOTIDE SEQUENCE [LARGE SCALE GENOMIC DNA]</scope>
    <source>
        <strain evidence="3">DSM 173</strain>
    </source>
</reference>
<name>A0A1H3BB97_ALLWA</name>
<sequence length="136" mass="14607">MSEHFATERLPIRSMLDIVTARHAARELCERLGFGKADQTRIATAVSELARNVIQYAGEGQCSIADDSQGTHRCIRVCIEDHGPGIPDLEQALCDGYSTSGGLGAGLPGTRRLVDEFEIQSAPGATRITIALIKRG</sequence>
<dbReference type="Proteomes" id="UP000198672">
    <property type="component" value="Unassembled WGS sequence"/>
</dbReference>
<keyword evidence="2" id="KW-0808">Transferase</keyword>
<proteinExistence type="predicted"/>
<dbReference type="GO" id="GO:0016301">
    <property type="term" value="F:kinase activity"/>
    <property type="evidence" value="ECO:0007669"/>
    <property type="project" value="UniProtKB-KW"/>
</dbReference>
<keyword evidence="2" id="KW-0418">Kinase</keyword>
<dbReference type="InterPro" id="IPR036890">
    <property type="entry name" value="HATPase_C_sf"/>
</dbReference>
<organism evidence="2 3">
    <name type="scientific">Allochromatium warmingii</name>
    <name type="common">Chromatium warmingii</name>
    <dbReference type="NCBI Taxonomy" id="61595"/>
    <lineage>
        <taxon>Bacteria</taxon>
        <taxon>Pseudomonadati</taxon>
        <taxon>Pseudomonadota</taxon>
        <taxon>Gammaproteobacteria</taxon>
        <taxon>Chromatiales</taxon>
        <taxon>Chromatiaceae</taxon>
        <taxon>Allochromatium</taxon>
    </lineage>
</organism>
<dbReference type="AlphaFoldDB" id="A0A1H3BB97"/>
<accession>A0A1H3BB97</accession>
<dbReference type="SMART" id="SM00387">
    <property type="entry name" value="HATPase_c"/>
    <property type="match status" value="1"/>
</dbReference>
<dbReference type="RefSeq" id="WP_091331664.1">
    <property type="nucleotide sequence ID" value="NZ_FNOW01000002.1"/>
</dbReference>
<evidence type="ECO:0000313" key="2">
    <source>
        <dbReference type="EMBL" id="SDX38704.1"/>
    </source>
</evidence>
<evidence type="ECO:0000313" key="3">
    <source>
        <dbReference type="Proteomes" id="UP000198672"/>
    </source>
</evidence>
<feature type="domain" description="Histidine kinase/HSP90-like ATPase" evidence="1">
    <location>
        <begin position="37"/>
        <end position="136"/>
    </location>
</feature>
<dbReference type="STRING" id="61595.SAMN05421644_10290"/>